<evidence type="ECO:0000259" key="6">
    <source>
        <dbReference type="PROSITE" id="PS50303"/>
    </source>
</evidence>
<keyword evidence="1" id="KW-0677">Repeat</keyword>
<dbReference type="GO" id="GO:0005737">
    <property type="term" value="C:cytoplasm"/>
    <property type="evidence" value="ECO:0007669"/>
    <property type="project" value="TreeGrafter"/>
</dbReference>
<dbReference type="PANTHER" id="PTHR12537">
    <property type="entry name" value="RNA BINDING PROTEIN PUMILIO-RELATED"/>
    <property type="match status" value="1"/>
</dbReference>
<sequence length="554" mass="61551">MSSQTSSAFLDDELSEASLLSSFPFSQPPNSPYQPNQNPYEVQTLEDAFDRLSVSPFSFNNLPPSLPFDHRDGFNAVTKTEPFDRRGHQHLQSSNLVGQIQETHGGSINNTRAAANAALVTPENNPPEGHDGDGGNSNGIWPGSSNRTIGASSRSYSSSMNDFFTSGYSSRGFPSVPFSNGAVDQFHQRNSGVGGGSSFPVAAGLNNINNNNNSVGGRSYLFHDLRGKVVMMAKDQNGSRILRQKLERLTPQEVSLAFLEMINHFAELMVDPCGSKVVHDILKLIREQQRTLIIMMITKINLQLVEICLNPHGSCTVEKLLEHVTNQEQRALIVRGLRPGAVSLATDTHGHRVLMYCLKHFSHEESKYLLSALANHLFGIATDKTGCCVIQECVKYAQGQLKLQLIAEIILNAQQLSEDSYGNYVVQHLLGLQIPAVTESLMRQLEGSFFYLSCNKYGSNVVEKFFQCSEEQNAARITVELLCHPNVAMLLVDPYGNYVIQSALVMSKDPIRSSILLLIQQNYPMMRSNVYGQKILERFDRGKIRTHNKHHTYE</sequence>
<feature type="repeat" description="Pumilio" evidence="4">
    <location>
        <begin position="480"/>
        <end position="517"/>
    </location>
</feature>
<dbReference type="PROSITE" id="PS50303">
    <property type="entry name" value="PUM_HD"/>
    <property type="match status" value="1"/>
</dbReference>
<dbReference type="SMR" id="A0A445C881"/>
<dbReference type="Gramene" id="arahy.Tifrunner.gnm2.ann2.Ah17g500900.1">
    <property type="protein sequence ID" value="arahy.Tifrunner.gnm2.ann2.Ah17g500900.1-CDS"/>
    <property type="gene ID" value="arahy.Tifrunner.gnm2.ann2.Ah17g500900"/>
</dbReference>
<accession>A0A445C881</accession>
<dbReference type="PROSITE" id="PS50302">
    <property type="entry name" value="PUM"/>
    <property type="match status" value="7"/>
</dbReference>
<keyword evidence="3" id="KW-0694">RNA-binding</keyword>
<gene>
    <name evidence="7" type="ORF">Ahy_A07g033100</name>
</gene>
<feature type="repeat" description="Pumilio" evidence="4">
    <location>
        <begin position="372"/>
        <end position="407"/>
    </location>
</feature>
<proteinExistence type="predicted"/>
<evidence type="ECO:0000256" key="2">
    <source>
        <dbReference type="ARBA" id="ARBA00022845"/>
    </source>
</evidence>
<comment type="caution">
    <text evidence="7">The sequence shown here is derived from an EMBL/GenBank/DDBJ whole genome shotgun (WGS) entry which is preliminary data.</text>
</comment>
<feature type="repeat" description="Pumilio" evidence="4">
    <location>
        <begin position="444"/>
        <end position="479"/>
    </location>
</feature>
<dbReference type="EMBL" id="SDMP01000007">
    <property type="protein sequence ID" value="RYR47155.1"/>
    <property type="molecule type" value="Genomic_DNA"/>
</dbReference>
<feature type="repeat" description="Pumilio" evidence="4">
    <location>
        <begin position="408"/>
        <end position="443"/>
    </location>
</feature>
<dbReference type="STRING" id="3818.A0A445C881"/>
<feature type="repeat" description="Pumilio" evidence="4">
    <location>
        <begin position="299"/>
        <end position="335"/>
    </location>
</feature>
<dbReference type="SUPFAM" id="SSF48371">
    <property type="entry name" value="ARM repeat"/>
    <property type="match status" value="1"/>
</dbReference>
<feature type="region of interest" description="Disordered" evidence="5">
    <location>
        <begin position="121"/>
        <end position="146"/>
    </location>
</feature>
<dbReference type="Proteomes" id="UP000289738">
    <property type="component" value="Chromosome A07"/>
</dbReference>
<dbReference type="InterPro" id="IPR016024">
    <property type="entry name" value="ARM-type_fold"/>
</dbReference>
<dbReference type="InterPro" id="IPR001313">
    <property type="entry name" value="Pumilio_RNA-bd_rpt"/>
</dbReference>
<organism evidence="7 8">
    <name type="scientific">Arachis hypogaea</name>
    <name type="common">Peanut</name>
    <dbReference type="NCBI Taxonomy" id="3818"/>
    <lineage>
        <taxon>Eukaryota</taxon>
        <taxon>Viridiplantae</taxon>
        <taxon>Streptophyta</taxon>
        <taxon>Embryophyta</taxon>
        <taxon>Tracheophyta</taxon>
        <taxon>Spermatophyta</taxon>
        <taxon>Magnoliopsida</taxon>
        <taxon>eudicotyledons</taxon>
        <taxon>Gunneridae</taxon>
        <taxon>Pentapetalae</taxon>
        <taxon>rosids</taxon>
        <taxon>fabids</taxon>
        <taxon>Fabales</taxon>
        <taxon>Fabaceae</taxon>
        <taxon>Papilionoideae</taxon>
        <taxon>50 kb inversion clade</taxon>
        <taxon>dalbergioids sensu lato</taxon>
        <taxon>Dalbergieae</taxon>
        <taxon>Pterocarpus clade</taxon>
        <taxon>Arachis</taxon>
    </lineage>
</organism>
<evidence type="ECO:0000313" key="8">
    <source>
        <dbReference type="Proteomes" id="UP000289738"/>
    </source>
</evidence>
<dbReference type="OrthoDB" id="668540at2759"/>
<reference evidence="7 8" key="1">
    <citation type="submission" date="2019-01" db="EMBL/GenBank/DDBJ databases">
        <title>Sequencing of cultivated peanut Arachis hypogaea provides insights into genome evolution and oil improvement.</title>
        <authorList>
            <person name="Chen X."/>
        </authorList>
    </citation>
    <scope>NUCLEOTIDE SEQUENCE [LARGE SCALE GENOMIC DNA]</scope>
    <source>
        <strain evidence="8">cv. Fuhuasheng</strain>
        <tissue evidence="7">Leaves</tissue>
    </source>
</reference>
<dbReference type="SMART" id="SM00025">
    <property type="entry name" value="Pumilio"/>
    <property type="match status" value="8"/>
</dbReference>
<evidence type="ECO:0000256" key="3">
    <source>
        <dbReference type="ARBA" id="ARBA00022884"/>
    </source>
</evidence>
<keyword evidence="2" id="KW-0810">Translation regulation</keyword>
<keyword evidence="8" id="KW-1185">Reference proteome</keyword>
<dbReference type="PANTHER" id="PTHR12537:SF63">
    <property type="entry name" value="PUMILIO HOMOLOG 15"/>
    <property type="match status" value="1"/>
</dbReference>
<name>A0A445C881_ARAHY</name>
<dbReference type="AlphaFoldDB" id="A0A445C881"/>
<dbReference type="InterPro" id="IPR011989">
    <property type="entry name" value="ARM-like"/>
</dbReference>
<feature type="repeat" description="Pumilio" evidence="4">
    <location>
        <begin position="336"/>
        <end position="371"/>
    </location>
</feature>
<feature type="repeat" description="Pumilio" evidence="4">
    <location>
        <begin position="260"/>
        <end position="295"/>
    </location>
</feature>
<evidence type="ECO:0000313" key="7">
    <source>
        <dbReference type="EMBL" id="RYR47155.1"/>
    </source>
</evidence>
<dbReference type="InterPro" id="IPR033133">
    <property type="entry name" value="PUM-HD"/>
</dbReference>
<protein>
    <recommendedName>
        <fullName evidence="6">PUM-HD domain-containing protein</fullName>
    </recommendedName>
</protein>
<evidence type="ECO:0000256" key="1">
    <source>
        <dbReference type="ARBA" id="ARBA00022737"/>
    </source>
</evidence>
<dbReference type="Pfam" id="PF00806">
    <property type="entry name" value="PUF"/>
    <property type="match status" value="8"/>
</dbReference>
<feature type="domain" description="PUM-HD" evidence="6">
    <location>
        <begin position="203"/>
        <end position="543"/>
    </location>
</feature>
<evidence type="ECO:0000256" key="4">
    <source>
        <dbReference type="PROSITE-ProRule" id="PRU00317"/>
    </source>
</evidence>
<dbReference type="GO" id="GO:0006417">
    <property type="term" value="P:regulation of translation"/>
    <property type="evidence" value="ECO:0007669"/>
    <property type="project" value="UniProtKB-KW"/>
</dbReference>
<dbReference type="Gene3D" id="1.25.10.10">
    <property type="entry name" value="Leucine-rich Repeat Variant"/>
    <property type="match status" value="1"/>
</dbReference>
<dbReference type="GO" id="GO:0003729">
    <property type="term" value="F:mRNA binding"/>
    <property type="evidence" value="ECO:0007669"/>
    <property type="project" value="TreeGrafter"/>
</dbReference>
<evidence type="ECO:0000256" key="5">
    <source>
        <dbReference type="SAM" id="MobiDB-lite"/>
    </source>
</evidence>